<organism evidence="1 2">
    <name type="scientific">Ornithinibacillus hominis</name>
    <dbReference type="NCBI Taxonomy" id="2763055"/>
    <lineage>
        <taxon>Bacteria</taxon>
        <taxon>Bacillati</taxon>
        <taxon>Bacillota</taxon>
        <taxon>Bacilli</taxon>
        <taxon>Bacillales</taxon>
        <taxon>Bacillaceae</taxon>
        <taxon>Ornithinibacillus</taxon>
    </lineage>
</organism>
<dbReference type="AlphaFoldDB" id="A0A923L5F1"/>
<dbReference type="RefSeq" id="WP_186869434.1">
    <property type="nucleotide sequence ID" value="NZ_JACOOL010000005.1"/>
</dbReference>
<evidence type="ECO:0000313" key="2">
    <source>
        <dbReference type="Proteomes" id="UP000637359"/>
    </source>
</evidence>
<evidence type="ECO:0008006" key="3">
    <source>
        <dbReference type="Google" id="ProtNLM"/>
    </source>
</evidence>
<dbReference type="Proteomes" id="UP000637359">
    <property type="component" value="Unassembled WGS sequence"/>
</dbReference>
<name>A0A923L5F1_9BACI</name>
<gene>
    <name evidence="1" type="ORF">H8S33_07800</name>
</gene>
<evidence type="ECO:0000313" key="1">
    <source>
        <dbReference type="EMBL" id="MBC5636715.1"/>
    </source>
</evidence>
<comment type="caution">
    <text evidence="1">The sequence shown here is derived from an EMBL/GenBank/DDBJ whole genome shotgun (WGS) entry which is preliminary data.</text>
</comment>
<accession>A0A923L5F1</accession>
<dbReference type="EMBL" id="JACOOL010000005">
    <property type="protein sequence ID" value="MBC5636715.1"/>
    <property type="molecule type" value="Genomic_DNA"/>
</dbReference>
<proteinExistence type="predicted"/>
<keyword evidence="2" id="KW-1185">Reference proteome</keyword>
<dbReference type="PROSITE" id="PS51257">
    <property type="entry name" value="PROKAR_LIPOPROTEIN"/>
    <property type="match status" value="1"/>
</dbReference>
<reference evidence="1" key="1">
    <citation type="submission" date="2020-08" db="EMBL/GenBank/DDBJ databases">
        <title>Genome public.</title>
        <authorList>
            <person name="Liu C."/>
            <person name="Sun Q."/>
        </authorList>
    </citation>
    <scope>NUCLEOTIDE SEQUENCE</scope>
    <source>
        <strain evidence="1">BX22</strain>
    </source>
</reference>
<sequence length="122" mass="13825">MKRVLILILLVVTLGACSQQENDTSGERHEGIIVDIEKNTFGEIMYIVLSLPSVEDIDISSKTREELIDLAQENDGVFYHLNQKEYEELDLEIGKRIVGYYSSVGESDPPVLFTDKIEVFSQ</sequence>
<protein>
    <recommendedName>
        <fullName evidence="3">DUF3221 domain-containing protein</fullName>
    </recommendedName>
</protein>